<protein>
    <recommendedName>
        <fullName evidence="3">Secreted protein</fullName>
    </recommendedName>
</protein>
<gene>
    <name evidence="1" type="ordered locus">GFO_1971</name>
</gene>
<dbReference type="EMBL" id="CU207366">
    <property type="protein sequence ID" value="CAL66936.1"/>
    <property type="molecule type" value="Genomic_DNA"/>
</dbReference>
<reference evidence="1 2" key="1">
    <citation type="journal article" date="2006" name="Environ. Microbiol.">
        <title>Whole genome analysis of the marine Bacteroidetes'Gramella forsetii' reveals adaptations to degradation of polymeric organic matter.</title>
        <authorList>
            <person name="Bauer M."/>
            <person name="Kube M."/>
            <person name="Teeling H."/>
            <person name="Richter M."/>
            <person name="Lombardot T."/>
            <person name="Allers E."/>
            <person name="Wuerdemann C.A."/>
            <person name="Quast C."/>
            <person name="Kuhl H."/>
            <person name="Knaust F."/>
            <person name="Woebken D."/>
            <person name="Bischof K."/>
            <person name="Mussmann M."/>
            <person name="Choudhuri J.V."/>
            <person name="Meyer F."/>
            <person name="Reinhardt R."/>
            <person name="Amann R.I."/>
            <person name="Gloeckner F.O."/>
        </authorList>
    </citation>
    <scope>NUCLEOTIDE SEQUENCE [LARGE SCALE GENOMIC DNA]</scope>
    <source>
        <strain evidence="1 2">KT0803</strain>
    </source>
</reference>
<dbReference type="HOGENOM" id="CLU_3344192_0_0_10"/>
<proteinExistence type="predicted"/>
<dbReference type="STRING" id="411154.GFO_1971"/>
<organism evidence="1 2">
    <name type="scientific">Christiangramia forsetii (strain DSM 17595 / CGMCC 1.15422 / KT0803)</name>
    <name type="common">Gramella forsetii</name>
    <dbReference type="NCBI Taxonomy" id="411154"/>
    <lineage>
        <taxon>Bacteria</taxon>
        <taxon>Pseudomonadati</taxon>
        <taxon>Bacteroidota</taxon>
        <taxon>Flavobacteriia</taxon>
        <taxon>Flavobacteriales</taxon>
        <taxon>Flavobacteriaceae</taxon>
        <taxon>Christiangramia</taxon>
    </lineage>
</organism>
<dbReference type="AlphaFoldDB" id="A0M2U1"/>
<evidence type="ECO:0000313" key="1">
    <source>
        <dbReference type="EMBL" id="CAL66936.1"/>
    </source>
</evidence>
<dbReference type="KEGG" id="gfo:GFO_1971"/>
<accession>A0M2U1</accession>
<name>A0M2U1_CHRFK</name>
<evidence type="ECO:0008006" key="3">
    <source>
        <dbReference type="Google" id="ProtNLM"/>
    </source>
</evidence>
<dbReference type="Proteomes" id="UP000000755">
    <property type="component" value="Chromosome"/>
</dbReference>
<evidence type="ECO:0000313" key="2">
    <source>
        <dbReference type="Proteomes" id="UP000000755"/>
    </source>
</evidence>
<sequence length="37" mass="4122">MKKLQKNINIITGRISFRCITIDITMTGITPCGVLDI</sequence>